<accession>A0A1V8SBY9</accession>
<dbReference type="EMBL" id="NAJO01000064">
    <property type="protein sequence ID" value="OQN96583.1"/>
    <property type="molecule type" value="Genomic_DNA"/>
</dbReference>
<name>A0A1V8SBY9_9PEZI</name>
<dbReference type="AlphaFoldDB" id="A0A1V8SBY9"/>
<dbReference type="SMART" id="SM00944">
    <property type="entry name" value="Pro-kuma_activ"/>
    <property type="match status" value="1"/>
</dbReference>
<protein>
    <recommendedName>
        <fullName evidence="2">Peptidase S53 activation domain-containing protein</fullName>
    </recommendedName>
</protein>
<dbReference type="GO" id="GO:0004175">
    <property type="term" value="F:endopeptidase activity"/>
    <property type="evidence" value="ECO:0007669"/>
    <property type="project" value="TreeGrafter"/>
</dbReference>
<dbReference type="Pfam" id="PF09286">
    <property type="entry name" value="Pro-kuma_activ"/>
    <property type="match status" value="1"/>
</dbReference>
<organism evidence="3 4">
    <name type="scientific">Cryoendolithus antarcticus</name>
    <dbReference type="NCBI Taxonomy" id="1507870"/>
    <lineage>
        <taxon>Eukaryota</taxon>
        <taxon>Fungi</taxon>
        <taxon>Dikarya</taxon>
        <taxon>Ascomycota</taxon>
        <taxon>Pezizomycotina</taxon>
        <taxon>Dothideomycetes</taxon>
        <taxon>Dothideomycetidae</taxon>
        <taxon>Cladosporiales</taxon>
        <taxon>Cladosporiaceae</taxon>
        <taxon>Cryoendolithus</taxon>
    </lineage>
</organism>
<dbReference type="GO" id="GO:0008240">
    <property type="term" value="F:tripeptidyl-peptidase activity"/>
    <property type="evidence" value="ECO:0007669"/>
    <property type="project" value="TreeGrafter"/>
</dbReference>
<proteinExistence type="predicted"/>
<dbReference type="PANTHER" id="PTHR14218">
    <property type="entry name" value="PROTEASE S8 TRIPEPTIDYL PEPTIDASE I CLN2"/>
    <property type="match status" value="1"/>
</dbReference>
<evidence type="ECO:0000313" key="3">
    <source>
        <dbReference type="EMBL" id="OQN96583.1"/>
    </source>
</evidence>
<reference evidence="4" key="1">
    <citation type="submission" date="2017-03" db="EMBL/GenBank/DDBJ databases">
        <title>Genomes of endolithic fungi from Antarctica.</title>
        <authorList>
            <person name="Coleine C."/>
            <person name="Masonjones S."/>
            <person name="Stajich J.E."/>
        </authorList>
    </citation>
    <scope>NUCLEOTIDE SEQUENCE [LARGE SCALE GENOMIC DNA]</scope>
    <source>
        <strain evidence="4">CCFEE 5527</strain>
    </source>
</reference>
<dbReference type="CDD" id="cd11377">
    <property type="entry name" value="Pro-peptidase_S53"/>
    <property type="match status" value="1"/>
</dbReference>
<evidence type="ECO:0000259" key="2">
    <source>
        <dbReference type="SMART" id="SM00944"/>
    </source>
</evidence>
<dbReference type="SUPFAM" id="SSF54897">
    <property type="entry name" value="Protease propeptides/inhibitors"/>
    <property type="match status" value="1"/>
</dbReference>
<keyword evidence="1" id="KW-0732">Signal</keyword>
<feature type="signal peptide" evidence="1">
    <location>
        <begin position="1"/>
        <end position="18"/>
    </location>
</feature>
<dbReference type="STRING" id="1507870.A0A1V8SBY9"/>
<feature type="chain" id="PRO_5010690467" description="Peptidase S53 activation domain-containing protein" evidence="1">
    <location>
        <begin position="19"/>
        <end position="232"/>
    </location>
</feature>
<dbReference type="OrthoDB" id="409122at2759"/>
<dbReference type="Proteomes" id="UP000192596">
    <property type="component" value="Unassembled WGS sequence"/>
</dbReference>
<dbReference type="InParanoid" id="A0A1V8SBY9"/>
<dbReference type="InterPro" id="IPR050819">
    <property type="entry name" value="Tripeptidyl-peptidase_I"/>
</dbReference>
<keyword evidence="4" id="KW-1185">Reference proteome</keyword>
<evidence type="ECO:0000256" key="1">
    <source>
        <dbReference type="SAM" id="SignalP"/>
    </source>
</evidence>
<gene>
    <name evidence="3" type="ORF">B0A48_17013</name>
</gene>
<dbReference type="PANTHER" id="PTHR14218:SF19">
    <property type="entry name" value="SERINE PROTEASE AORO, PUTATIVE (AFU_ORTHOLOGUE AFUA_6G10250)-RELATED"/>
    <property type="match status" value="1"/>
</dbReference>
<evidence type="ECO:0000313" key="4">
    <source>
        <dbReference type="Proteomes" id="UP000192596"/>
    </source>
</evidence>
<comment type="caution">
    <text evidence="3">The sequence shown here is derived from an EMBL/GenBank/DDBJ whole genome shotgun (WGS) entry which is preliminary data.</text>
</comment>
<dbReference type="GO" id="GO:0006508">
    <property type="term" value="P:proteolysis"/>
    <property type="evidence" value="ECO:0007669"/>
    <property type="project" value="TreeGrafter"/>
</dbReference>
<feature type="domain" description="Peptidase S53 activation" evidence="2">
    <location>
        <begin position="35"/>
        <end position="179"/>
    </location>
</feature>
<dbReference type="InterPro" id="IPR015366">
    <property type="entry name" value="S53_propep"/>
</dbReference>
<sequence length="232" mass="24986">MHFSTLGLAASFAATVLSLSTPSSHVLHEKCHAEPKKWVKLEPVAADARLPMRIGLAQSNIENGVGAQLLEEISHPAFPRYGQHLSGEEIVELFAPAVHAVDSVKAWLLSSGISGISQSSNKQWLQFDASTAEAEKLFRTKCHHYEHLHTGAKTVACEEYHLPAHLTQHVDYITPGLKLLAGGKVSSDVPSSARKAELEKRGFRTNAHTNSSGPVFGSQITAPLASLNKSAT</sequence>